<reference evidence="2" key="1">
    <citation type="journal article" date="2018" name="Nat. Microbiol.">
        <title>Leveraging single-cell genomics to expand the fungal tree of life.</title>
        <authorList>
            <person name="Ahrendt S.R."/>
            <person name="Quandt C.A."/>
            <person name="Ciobanu D."/>
            <person name="Clum A."/>
            <person name="Salamov A."/>
            <person name="Andreopoulos B."/>
            <person name="Cheng J.F."/>
            <person name="Woyke T."/>
            <person name="Pelin A."/>
            <person name="Henrissat B."/>
            <person name="Reynolds N.K."/>
            <person name="Benny G.L."/>
            <person name="Smith M.E."/>
            <person name="James T.Y."/>
            <person name="Grigoriev I.V."/>
        </authorList>
    </citation>
    <scope>NUCLEOTIDE SEQUENCE [LARGE SCALE GENOMIC DNA]</scope>
    <source>
        <strain evidence="2">CSF55</strain>
    </source>
</reference>
<dbReference type="Proteomes" id="UP000281549">
    <property type="component" value="Unassembled WGS sequence"/>
</dbReference>
<sequence length="59" mass="7230">WPDYLHLAFWSDNISIKQSTGFSPYELMFGRNCIWPVEMEILSWFTLDWKFPMKREDLI</sequence>
<proteinExistence type="predicted"/>
<protein>
    <submittedName>
        <fullName evidence="1">Uncharacterized protein</fullName>
    </submittedName>
</protein>
<dbReference type="Gene3D" id="3.30.420.10">
    <property type="entry name" value="Ribonuclease H-like superfamily/Ribonuclease H"/>
    <property type="match status" value="1"/>
</dbReference>
<dbReference type="AlphaFoldDB" id="A0A4P9YAU1"/>
<name>A0A4P9YAU1_ROZAC</name>
<dbReference type="GO" id="GO:0003676">
    <property type="term" value="F:nucleic acid binding"/>
    <property type="evidence" value="ECO:0007669"/>
    <property type="project" value="InterPro"/>
</dbReference>
<dbReference type="InterPro" id="IPR036397">
    <property type="entry name" value="RNaseH_sf"/>
</dbReference>
<evidence type="ECO:0000313" key="2">
    <source>
        <dbReference type="Proteomes" id="UP000281549"/>
    </source>
</evidence>
<feature type="non-terminal residue" evidence="1">
    <location>
        <position position="59"/>
    </location>
</feature>
<organism evidence="1 2">
    <name type="scientific">Rozella allomycis (strain CSF55)</name>
    <dbReference type="NCBI Taxonomy" id="988480"/>
    <lineage>
        <taxon>Eukaryota</taxon>
        <taxon>Fungi</taxon>
        <taxon>Fungi incertae sedis</taxon>
        <taxon>Cryptomycota</taxon>
        <taxon>Cryptomycota incertae sedis</taxon>
        <taxon>Rozella</taxon>
    </lineage>
</organism>
<gene>
    <name evidence="1" type="ORF">ROZALSC1DRAFT_8485</name>
</gene>
<dbReference type="EMBL" id="ML008193">
    <property type="protein sequence ID" value="RKP15661.1"/>
    <property type="molecule type" value="Genomic_DNA"/>
</dbReference>
<evidence type="ECO:0000313" key="1">
    <source>
        <dbReference type="EMBL" id="RKP15661.1"/>
    </source>
</evidence>
<accession>A0A4P9YAU1</accession>
<feature type="non-terminal residue" evidence="1">
    <location>
        <position position="1"/>
    </location>
</feature>